<sequence>MDKQGLKGLKDDIPKLLPRIYRGLFHPNAQLKSCMEDIWHHLVRDQKKIVDEYHERIIEGITENLTASLWGDRFSCCLALSNILQPEGISTTSTTPEANSPPNAISATGLIAAPLESPSSSSNSGLTIEAKASPSTPSVTYLPRFLSPGLIEKLLPPLWEKLFLVMDDTHDATRRAATSAAKLLAKVCIRACDQDQGKSAEKALNSSNVSTTGVLIKPHLAKLLPALIESMGELEFAIEAAGLTSNAPVVKDGYARDTIRQCFQYIDGSILEDLVPRVLELMKTTAGVGTRIGCAHLITQLCSLQNSEIGPYTGKLLAGLVSGLSGRGGAILGIRRAYASAVAHLVNNAKESSLHKLFAKLKTWYLEKDDEASRAAAAQLIHDVAQRAPEVIRAHSAEVMPLAFIAMHGQKTLEGKSSVELWEEAWAEGTPGTEAGIRTHLEPICELIQFTLDSSSWAMKAQAARAAGTVAAKLGTELGPEHRVLLVKLLVGGLKGRTWAGKECLLNALAPLCTTSNFENFPDELKTDGTLCNELIAAVLVEARKKGGCQGVVYRCTALRVLGDLLYALNVDRFADVFVIVDNMLSTDYEKRKSEGEEMGSDDEDSAHFDREELSQLRGAAFESLGKAWPNTLETQVKFRAVVVEKCVVCLKACTRSEQVAIIEAMRQYVDRLILPLLEGEPNEEEELDVERVIQGLGNTLNYAIGELYGSMLLFHFVNFYRQILFDLSFGIFCYASY</sequence>
<evidence type="ECO:0000313" key="4">
    <source>
        <dbReference type="EMBL" id="KAG8232783.1"/>
    </source>
</evidence>
<dbReference type="InterPro" id="IPR011989">
    <property type="entry name" value="ARM-like"/>
</dbReference>
<dbReference type="OrthoDB" id="6748201at2759"/>
<accession>A0A8K0KI81</accession>
<evidence type="ECO:0000313" key="5">
    <source>
        <dbReference type="Proteomes" id="UP000792457"/>
    </source>
</evidence>
<dbReference type="PANTHER" id="PTHR23346">
    <property type="entry name" value="TRANSLATIONAL ACTIVATOR GCN1-RELATED"/>
    <property type="match status" value="1"/>
</dbReference>
<feature type="region of interest" description="Disordered" evidence="2">
    <location>
        <begin position="116"/>
        <end position="135"/>
    </location>
</feature>
<name>A0A8K0KI81_LADFU</name>
<reference evidence="4" key="1">
    <citation type="submission" date="2013-04" db="EMBL/GenBank/DDBJ databases">
        <authorList>
            <person name="Qu J."/>
            <person name="Murali S.C."/>
            <person name="Bandaranaike D."/>
            <person name="Bellair M."/>
            <person name="Blankenburg K."/>
            <person name="Chao H."/>
            <person name="Dinh H."/>
            <person name="Doddapaneni H."/>
            <person name="Downs B."/>
            <person name="Dugan-Rocha S."/>
            <person name="Elkadiri S."/>
            <person name="Gnanaolivu R.D."/>
            <person name="Hernandez B."/>
            <person name="Javaid M."/>
            <person name="Jayaseelan J.C."/>
            <person name="Lee S."/>
            <person name="Li M."/>
            <person name="Ming W."/>
            <person name="Munidasa M."/>
            <person name="Muniz J."/>
            <person name="Nguyen L."/>
            <person name="Ongeri F."/>
            <person name="Osuji N."/>
            <person name="Pu L.-L."/>
            <person name="Puazo M."/>
            <person name="Qu C."/>
            <person name="Quiroz J."/>
            <person name="Raj R."/>
            <person name="Weissenberger G."/>
            <person name="Xin Y."/>
            <person name="Zou X."/>
            <person name="Han Y."/>
            <person name="Richards S."/>
            <person name="Worley K."/>
            <person name="Muzny D."/>
            <person name="Gibbs R."/>
        </authorList>
    </citation>
    <scope>NUCLEOTIDE SEQUENCE</scope>
    <source>
        <strain evidence="4">Sampled in the wild</strain>
    </source>
</reference>
<dbReference type="GO" id="GO:0005737">
    <property type="term" value="C:cytoplasm"/>
    <property type="evidence" value="ECO:0007669"/>
    <property type="project" value="TreeGrafter"/>
</dbReference>
<dbReference type="Gene3D" id="1.25.10.10">
    <property type="entry name" value="Leucine-rich Repeat Variant"/>
    <property type="match status" value="1"/>
</dbReference>
<evidence type="ECO:0000256" key="2">
    <source>
        <dbReference type="SAM" id="MobiDB-lite"/>
    </source>
</evidence>
<dbReference type="PANTHER" id="PTHR23346:SF19">
    <property type="entry name" value="PROTEASOME ADAPTER AND SCAFFOLD PROTEIN ECM29"/>
    <property type="match status" value="1"/>
</dbReference>
<dbReference type="Pfam" id="PF24492">
    <property type="entry name" value="HEAT_ECM29"/>
    <property type="match status" value="1"/>
</dbReference>
<dbReference type="InterPro" id="IPR055443">
    <property type="entry name" value="HEAT_ECM29"/>
</dbReference>
<evidence type="ECO:0000256" key="1">
    <source>
        <dbReference type="ARBA" id="ARBA00022737"/>
    </source>
</evidence>
<dbReference type="GO" id="GO:0060090">
    <property type="term" value="F:molecular adaptor activity"/>
    <property type="evidence" value="ECO:0007669"/>
    <property type="project" value="TreeGrafter"/>
</dbReference>
<evidence type="ECO:0000259" key="3">
    <source>
        <dbReference type="Pfam" id="PF24492"/>
    </source>
</evidence>
<dbReference type="Proteomes" id="UP000792457">
    <property type="component" value="Unassembled WGS sequence"/>
</dbReference>
<protein>
    <recommendedName>
        <fullName evidence="3">Proteasome adapter and scaffold protein ECM29 HEAT-repeat domain-containing protein</fullName>
    </recommendedName>
</protein>
<dbReference type="SUPFAM" id="SSF48371">
    <property type="entry name" value="ARM repeat"/>
    <property type="match status" value="1"/>
</dbReference>
<dbReference type="GO" id="GO:0036503">
    <property type="term" value="P:ERAD pathway"/>
    <property type="evidence" value="ECO:0007669"/>
    <property type="project" value="TreeGrafter"/>
</dbReference>
<dbReference type="EMBL" id="KZ308651">
    <property type="protein sequence ID" value="KAG8232783.1"/>
    <property type="molecule type" value="Genomic_DNA"/>
</dbReference>
<comment type="caution">
    <text evidence="4">The sequence shown here is derived from an EMBL/GenBank/DDBJ whole genome shotgun (WGS) entry which is preliminary data.</text>
</comment>
<keyword evidence="5" id="KW-1185">Reference proteome</keyword>
<gene>
    <name evidence="4" type="ORF">J437_LFUL013280</name>
</gene>
<dbReference type="InterPro" id="IPR016024">
    <property type="entry name" value="ARM-type_fold"/>
</dbReference>
<dbReference type="Pfam" id="PF23731">
    <property type="entry name" value="ARM_ECM29_C"/>
    <property type="match status" value="1"/>
</dbReference>
<reference evidence="4" key="2">
    <citation type="submission" date="2017-10" db="EMBL/GenBank/DDBJ databases">
        <title>Ladona fulva Genome sequencing and assembly.</title>
        <authorList>
            <person name="Murali S."/>
            <person name="Richards S."/>
            <person name="Bandaranaike D."/>
            <person name="Bellair M."/>
            <person name="Blankenburg K."/>
            <person name="Chao H."/>
            <person name="Dinh H."/>
            <person name="Doddapaneni H."/>
            <person name="Dugan-Rocha S."/>
            <person name="Elkadiri S."/>
            <person name="Gnanaolivu R."/>
            <person name="Hernandez B."/>
            <person name="Skinner E."/>
            <person name="Javaid M."/>
            <person name="Lee S."/>
            <person name="Li M."/>
            <person name="Ming W."/>
            <person name="Munidasa M."/>
            <person name="Muniz J."/>
            <person name="Nguyen L."/>
            <person name="Hughes D."/>
            <person name="Osuji N."/>
            <person name="Pu L.-L."/>
            <person name="Puazo M."/>
            <person name="Qu C."/>
            <person name="Quiroz J."/>
            <person name="Raj R."/>
            <person name="Weissenberger G."/>
            <person name="Xin Y."/>
            <person name="Zou X."/>
            <person name="Han Y."/>
            <person name="Worley K."/>
            <person name="Muzny D."/>
            <person name="Gibbs R."/>
        </authorList>
    </citation>
    <scope>NUCLEOTIDE SEQUENCE</scope>
    <source>
        <strain evidence="4">Sampled in the wild</strain>
    </source>
</reference>
<dbReference type="GO" id="GO:0005634">
    <property type="term" value="C:nucleus"/>
    <property type="evidence" value="ECO:0007669"/>
    <property type="project" value="TreeGrafter"/>
</dbReference>
<feature type="domain" description="Proteasome adapter and scaffold protein ECM29 HEAT-repeat" evidence="3">
    <location>
        <begin position="249"/>
        <end position="366"/>
    </location>
</feature>
<proteinExistence type="predicted"/>
<dbReference type="AlphaFoldDB" id="A0A8K0KI81"/>
<keyword evidence="1" id="KW-0677">Repeat</keyword>
<organism evidence="4 5">
    <name type="scientific">Ladona fulva</name>
    <name type="common">Scarce chaser dragonfly</name>
    <name type="synonym">Libellula fulva</name>
    <dbReference type="NCBI Taxonomy" id="123851"/>
    <lineage>
        <taxon>Eukaryota</taxon>
        <taxon>Metazoa</taxon>
        <taxon>Ecdysozoa</taxon>
        <taxon>Arthropoda</taxon>
        <taxon>Hexapoda</taxon>
        <taxon>Insecta</taxon>
        <taxon>Pterygota</taxon>
        <taxon>Palaeoptera</taxon>
        <taxon>Odonata</taxon>
        <taxon>Epiprocta</taxon>
        <taxon>Anisoptera</taxon>
        <taxon>Libelluloidea</taxon>
        <taxon>Libellulidae</taxon>
        <taxon>Ladona</taxon>
    </lineage>
</organism>